<feature type="region of interest" description="Disordered" evidence="8">
    <location>
        <begin position="1"/>
        <end position="44"/>
    </location>
</feature>
<feature type="compositionally biased region" description="Basic and acidic residues" evidence="8">
    <location>
        <begin position="14"/>
        <end position="29"/>
    </location>
</feature>
<protein>
    <submittedName>
        <fullName evidence="9">WD40 repeat-like protein</fullName>
    </submittedName>
</protein>
<dbReference type="SMART" id="SM00320">
    <property type="entry name" value="WD40"/>
    <property type="match status" value="3"/>
</dbReference>
<accession>A0A2J6TK92</accession>
<dbReference type="EMBL" id="KZ613781">
    <property type="protein sequence ID" value="PMD63437.1"/>
    <property type="molecule type" value="Genomic_DNA"/>
</dbReference>
<dbReference type="STRING" id="1095630.A0A2J6TK92"/>
<organism evidence="9 10">
    <name type="scientific">Hyaloscypha bicolor E</name>
    <dbReference type="NCBI Taxonomy" id="1095630"/>
    <lineage>
        <taxon>Eukaryota</taxon>
        <taxon>Fungi</taxon>
        <taxon>Dikarya</taxon>
        <taxon>Ascomycota</taxon>
        <taxon>Pezizomycotina</taxon>
        <taxon>Leotiomycetes</taxon>
        <taxon>Helotiales</taxon>
        <taxon>Hyaloscyphaceae</taxon>
        <taxon>Hyaloscypha</taxon>
        <taxon>Hyaloscypha bicolor</taxon>
    </lineage>
</organism>
<dbReference type="PANTHER" id="PTHR18359">
    <property type="entry name" value="WD-REPEAT PROTEIN-RELATED"/>
    <property type="match status" value="1"/>
</dbReference>
<feature type="compositionally biased region" description="Low complexity" evidence="8">
    <location>
        <begin position="196"/>
        <end position="205"/>
    </location>
</feature>
<keyword evidence="4" id="KW-0677">Repeat</keyword>
<feature type="compositionally biased region" description="Acidic residues" evidence="8">
    <location>
        <begin position="67"/>
        <end position="85"/>
    </location>
</feature>
<dbReference type="InterPro" id="IPR015943">
    <property type="entry name" value="WD40/YVTN_repeat-like_dom_sf"/>
</dbReference>
<dbReference type="PROSITE" id="PS50082">
    <property type="entry name" value="WD_REPEATS_2"/>
    <property type="match status" value="1"/>
</dbReference>
<feature type="region of interest" description="Disordered" evidence="8">
    <location>
        <begin position="62"/>
        <end position="88"/>
    </location>
</feature>
<evidence type="ECO:0000313" key="10">
    <source>
        <dbReference type="Proteomes" id="UP000235371"/>
    </source>
</evidence>
<dbReference type="Gene3D" id="2.130.10.10">
    <property type="entry name" value="YVTN repeat-like/Quinoprotein amine dehydrogenase"/>
    <property type="match status" value="1"/>
</dbReference>
<evidence type="ECO:0000256" key="6">
    <source>
        <dbReference type="ARBA" id="ARBA00025767"/>
    </source>
</evidence>
<evidence type="ECO:0000256" key="8">
    <source>
        <dbReference type="SAM" id="MobiDB-lite"/>
    </source>
</evidence>
<evidence type="ECO:0000256" key="2">
    <source>
        <dbReference type="ARBA" id="ARBA00022552"/>
    </source>
</evidence>
<keyword evidence="2" id="KW-0698">rRNA processing</keyword>
<dbReference type="InterPro" id="IPR001680">
    <property type="entry name" value="WD40_rpt"/>
</dbReference>
<comment type="subcellular location">
    <subcellularLocation>
        <location evidence="1">Nucleus</location>
        <location evidence="1">Nucleolus</location>
    </subcellularLocation>
</comment>
<evidence type="ECO:0000256" key="4">
    <source>
        <dbReference type="ARBA" id="ARBA00022737"/>
    </source>
</evidence>
<dbReference type="GeneID" id="36584830"/>
<dbReference type="InterPro" id="IPR045161">
    <property type="entry name" value="Utp18"/>
</dbReference>
<dbReference type="AlphaFoldDB" id="A0A2J6TK92"/>
<feature type="compositionally biased region" description="Basic residues" evidence="8">
    <location>
        <begin position="1"/>
        <end position="10"/>
    </location>
</feature>
<dbReference type="SUPFAM" id="SSF50978">
    <property type="entry name" value="WD40 repeat-like"/>
    <property type="match status" value="1"/>
</dbReference>
<sequence>MPRQRSKKLTASRQTEDGSAPEREERSDTDNDSTGLLEKDEEEEELARLVLGDGLGFKAQLGQQMDLDIDGGSEEEESMVEEDSEGEARLENIDDAELFFLDSGPSAIDSNALLPRASSDDEAADVPAWEDSDDDRLAISLAGNSRLRKLRVNEDEDIVNGREYTKRLRRQFERLNPAPEWAQPSSRSAKRRRRSSAGSASSLSSNDMDVDESDLSTLPLARLLQDAGALSRTPTSTKHPKLRPEVLDIQQTRSIPTVQPSSITSLSFHPEYPVLLSSGPASTLYLHHIAPAAHPTPNPLLTSVHIRNTPLHTSAFQSPQGDRIFFSGRRRYFHTWDLPSGLIQKVTRVYGQNEEQRSMERFNLSPCGRYMAVVGSSKKGGGIVNILDANTTQWIAALRIEGVNGVADFAWWSNGEGITVVGKGGEVGEWSLESRSYVARWTDDGYSPTVLTLGGPNGPKSLGGDRWVVIGSQSGIINIYDRRNFVSGNEISIPERPQPKRAFDQFTKPTSNLEISSDGQLLAFSSKWKKDALRLVHLPSCTVYRNWPTDKTPLGKITAIAFGRQDNMLAVANEAGKIRLWEIRS</sequence>
<dbReference type="GO" id="GO:0034388">
    <property type="term" value="C:Pwp2p-containing subcomplex of 90S preribosome"/>
    <property type="evidence" value="ECO:0007669"/>
    <property type="project" value="TreeGrafter"/>
</dbReference>
<keyword evidence="3 7" id="KW-0853">WD repeat</keyword>
<evidence type="ECO:0000313" key="9">
    <source>
        <dbReference type="EMBL" id="PMD63437.1"/>
    </source>
</evidence>
<dbReference type="InterPro" id="IPR036322">
    <property type="entry name" value="WD40_repeat_dom_sf"/>
</dbReference>
<evidence type="ECO:0000256" key="1">
    <source>
        <dbReference type="ARBA" id="ARBA00004604"/>
    </source>
</evidence>
<evidence type="ECO:0000256" key="5">
    <source>
        <dbReference type="ARBA" id="ARBA00023242"/>
    </source>
</evidence>
<dbReference type="RefSeq" id="XP_024740341.1">
    <property type="nucleotide sequence ID" value="XM_024876751.1"/>
</dbReference>
<feature type="repeat" description="WD" evidence="7">
    <location>
        <begin position="557"/>
        <end position="585"/>
    </location>
</feature>
<dbReference type="FunCoup" id="A0A2J6TK92">
    <property type="interactions" value="1068"/>
</dbReference>
<feature type="region of interest" description="Disordered" evidence="8">
    <location>
        <begin position="175"/>
        <end position="212"/>
    </location>
</feature>
<dbReference type="GO" id="GO:0032040">
    <property type="term" value="C:small-subunit processome"/>
    <property type="evidence" value="ECO:0007669"/>
    <property type="project" value="TreeGrafter"/>
</dbReference>
<keyword evidence="5" id="KW-0539">Nucleus</keyword>
<name>A0A2J6TK92_9HELO</name>
<gene>
    <name evidence="9" type="ORF">K444DRAFT_556546</name>
</gene>
<dbReference type="PANTHER" id="PTHR18359:SF0">
    <property type="entry name" value="U3 SMALL NUCLEOLAR RNA-ASSOCIATED PROTEIN 18 HOMOLOG"/>
    <property type="match status" value="1"/>
</dbReference>
<reference evidence="9 10" key="1">
    <citation type="submission" date="2016-04" db="EMBL/GenBank/DDBJ databases">
        <title>A degradative enzymes factory behind the ericoid mycorrhizal symbiosis.</title>
        <authorList>
            <consortium name="DOE Joint Genome Institute"/>
            <person name="Martino E."/>
            <person name="Morin E."/>
            <person name="Grelet G."/>
            <person name="Kuo A."/>
            <person name="Kohler A."/>
            <person name="Daghino S."/>
            <person name="Barry K."/>
            <person name="Choi C."/>
            <person name="Cichocki N."/>
            <person name="Clum A."/>
            <person name="Copeland A."/>
            <person name="Hainaut M."/>
            <person name="Haridas S."/>
            <person name="Labutti K."/>
            <person name="Lindquist E."/>
            <person name="Lipzen A."/>
            <person name="Khouja H.-R."/>
            <person name="Murat C."/>
            <person name="Ohm R."/>
            <person name="Olson A."/>
            <person name="Spatafora J."/>
            <person name="Veneault-Fourrey C."/>
            <person name="Henrissat B."/>
            <person name="Grigoriev I."/>
            <person name="Martin F."/>
            <person name="Perotto S."/>
        </authorList>
    </citation>
    <scope>NUCLEOTIDE SEQUENCE [LARGE SCALE GENOMIC DNA]</scope>
    <source>
        <strain evidence="9 10">E</strain>
    </source>
</reference>
<evidence type="ECO:0000256" key="7">
    <source>
        <dbReference type="PROSITE-ProRule" id="PRU00221"/>
    </source>
</evidence>
<dbReference type="InParanoid" id="A0A2J6TK92"/>
<dbReference type="Proteomes" id="UP000235371">
    <property type="component" value="Unassembled WGS sequence"/>
</dbReference>
<proteinExistence type="inferred from homology"/>
<evidence type="ECO:0000256" key="3">
    <source>
        <dbReference type="ARBA" id="ARBA00022574"/>
    </source>
</evidence>
<dbReference type="PROSITE" id="PS50294">
    <property type="entry name" value="WD_REPEATS_REGION"/>
    <property type="match status" value="1"/>
</dbReference>
<dbReference type="GO" id="GO:0006364">
    <property type="term" value="P:rRNA processing"/>
    <property type="evidence" value="ECO:0007669"/>
    <property type="project" value="UniProtKB-KW"/>
</dbReference>
<dbReference type="OrthoDB" id="1935146at2759"/>
<keyword evidence="10" id="KW-1185">Reference proteome</keyword>
<dbReference type="FunFam" id="2.130.10.10:FF:000549">
    <property type="entry name" value="Small nucleolar ribonucleoprotein complex subunit"/>
    <property type="match status" value="1"/>
</dbReference>
<comment type="similarity">
    <text evidence="6">Belongs to the WD repeat UTP18 family.</text>
</comment>